<organism evidence="1">
    <name type="scientific">viral metagenome</name>
    <dbReference type="NCBI Taxonomy" id="1070528"/>
    <lineage>
        <taxon>unclassified sequences</taxon>
        <taxon>metagenomes</taxon>
        <taxon>organismal metagenomes</taxon>
    </lineage>
</organism>
<protein>
    <submittedName>
        <fullName evidence="1">Uncharacterized protein</fullName>
    </submittedName>
</protein>
<evidence type="ECO:0000313" key="1">
    <source>
        <dbReference type="EMBL" id="QHT35470.1"/>
    </source>
</evidence>
<accession>A0A6C0F6E2</accession>
<dbReference type="EMBL" id="MN739021">
    <property type="protein sequence ID" value="QHT35470.1"/>
    <property type="molecule type" value="Genomic_DNA"/>
</dbReference>
<dbReference type="AlphaFoldDB" id="A0A6C0F6E2"/>
<name>A0A6C0F6E2_9ZZZZ</name>
<proteinExistence type="predicted"/>
<reference evidence="1" key="1">
    <citation type="journal article" date="2020" name="Nature">
        <title>Giant virus diversity and host interactions through global metagenomics.</title>
        <authorList>
            <person name="Schulz F."/>
            <person name="Roux S."/>
            <person name="Paez-Espino D."/>
            <person name="Jungbluth S."/>
            <person name="Walsh D.A."/>
            <person name="Denef V.J."/>
            <person name="McMahon K.D."/>
            <person name="Konstantinidis K.T."/>
            <person name="Eloe-Fadrosh E.A."/>
            <person name="Kyrpides N.C."/>
            <person name="Woyke T."/>
        </authorList>
    </citation>
    <scope>NUCLEOTIDE SEQUENCE</scope>
    <source>
        <strain evidence="1">GVMAG-M-3300009180-45</strain>
    </source>
</reference>
<sequence length="91" mass="10031">MKKSYLLFALVVAVIAAFAFLMVRPDRLKQKVASDVEKVNARFSPSESIDLSMAMKMITHEPPQMLNPPSEIPALLVYPPSAEDLAKLSGE</sequence>